<keyword evidence="4 14" id="KW-0378">Hydrolase</keyword>
<evidence type="ECO:0000256" key="4">
    <source>
        <dbReference type="ARBA" id="ARBA00022801"/>
    </source>
</evidence>
<protein>
    <recommendedName>
        <fullName evidence="12">DNA 3'-5' helicase</fullName>
        <ecNumber evidence="12">5.6.2.4</ecNumber>
    </recommendedName>
</protein>
<dbReference type="GO" id="GO:0000725">
    <property type="term" value="P:recombinational repair"/>
    <property type="evidence" value="ECO:0007669"/>
    <property type="project" value="TreeGrafter"/>
</dbReference>
<dbReference type="InterPro" id="IPR014017">
    <property type="entry name" value="DNA_helicase_UvrD-like_C"/>
</dbReference>
<comment type="caution">
    <text evidence="14">Lacks conserved residue(s) required for the propagation of feature annotation.</text>
</comment>
<feature type="region of interest" description="Disordered" evidence="15">
    <location>
        <begin position="602"/>
        <end position="630"/>
    </location>
</feature>
<dbReference type="InterPro" id="IPR011335">
    <property type="entry name" value="Restrct_endonuc-II-like"/>
</dbReference>
<evidence type="ECO:0000256" key="5">
    <source>
        <dbReference type="ARBA" id="ARBA00022806"/>
    </source>
</evidence>
<evidence type="ECO:0000256" key="13">
    <source>
        <dbReference type="ARBA" id="ARBA00048988"/>
    </source>
</evidence>
<dbReference type="AlphaFoldDB" id="A0A0S7XKG7"/>
<dbReference type="InterPro" id="IPR011604">
    <property type="entry name" value="PDDEXK-like_dom_sf"/>
</dbReference>
<dbReference type="GO" id="GO:0003677">
    <property type="term" value="F:DNA binding"/>
    <property type="evidence" value="ECO:0007669"/>
    <property type="project" value="UniProtKB-KW"/>
</dbReference>
<evidence type="ECO:0000313" key="19">
    <source>
        <dbReference type="Proteomes" id="UP000052020"/>
    </source>
</evidence>
<evidence type="ECO:0000256" key="3">
    <source>
        <dbReference type="ARBA" id="ARBA00022763"/>
    </source>
</evidence>
<evidence type="ECO:0000256" key="7">
    <source>
        <dbReference type="ARBA" id="ARBA00022840"/>
    </source>
</evidence>
<evidence type="ECO:0000256" key="1">
    <source>
        <dbReference type="ARBA" id="ARBA00022722"/>
    </source>
</evidence>
<dbReference type="PROSITE" id="PS51217">
    <property type="entry name" value="UVRD_HELICASE_CTER"/>
    <property type="match status" value="1"/>
</dbReference>
<dbReference type="PROSITE" id="PS51198">
    <property type="entry name" value="UVRD_HELICASE_ATP_BIND"/>
    <property type="match status" value="1"/>
</dbReference>
<dbReference type="GO" id="GO:0005829">
    <property type="term" value="C:cytosol"/>
    <property type="evidence" value="ECO:0007669"/>
    <property type="project" value="TreeGrafter"/>
</dbReference>
<evidence type="ECO:0000256" key="15">
    <source>
        <dbReference type="SAM" id="MobiDB-lite"/>
    </source>
</evidence>
<keyword evidence="8" id="KW-0238">DNA-binding</keyword>
<keyword evidence="2 14" id="KW-0547">Nucleotide-binding</keyword>
<dbReference type="InterPro" id="IPR038726">
    <property type="entry name" value="PDDEXK_AddAB-type"/>
</dbReference>
<comment type="caution">
    <text evidence="18">The sequence shown here is derived from an EMBL/GenBank/DDBJ whole genome shotgun (WGS) entry which is preliminary data.</text>
</comment>
<dbReference type="Pfam" id="PF00580">
    <property type="entry name" value="UvrD-helicase"/>
    <property type="match status" value="1"/>
</dbReference>
<dbReference type="Pfam" id="PF13361">
    <property type="entry name" value="UvrD_C"/>
    <property type="match status" value="1"/>
</dbReference>
<dbReference type="PANTHER" id="PTHR11070:SF48">
    <property type="entry name" value="ATP-DEPENDENT HELICASE_NUCLEASE SUBUNIT A"/>
    <property type="match status" value="1"/>
</dbReference>
<evidence type="ECO:0000256" key="6">
    <source>
        <dbReference type="ARBA" id="ARBA00022839"/>
    </source>
</evidence>
<keyword evidence="5 14" id="KW-0347">Helicase</keyword>
<keyword evidence="3" id="KW-0227">DNA damage</keyword>
<dbReference type="Gene3D" id="1.10.486.10">
    <property type="entry name" value="PCRA, domain 4"/>
    <property type="match status" value="1"/>
</dbReference>
<organism evidence="18 19">
    <name type="scientific">candidate division KD3-62 bacterium DG_56</name>
    <dbReference type="NCBI Taxonomy" id="1704032"/>
    <lineage>
        <taxon>Bacteria</taxon>
        <taxon>candidate division KD3-62</taxon>
    </lineage>
</organism>
<dbReference type="PANTHER" id="PTHR11070">
    <property type="entry name" value="UVRD / RECB / PCRA DNA HELICASE FAMILY MEMBER"/>
    <property type="match status" value="1"/>
</dbReference>
<comment type="catalytic activity">
    <reaction evidence="13">
        <text>ATP + H2O = ADP + phosphate + H(+)</text>
        <dbReference type="Rhea" id="RHEA:13065"/>
        <dbReference type="ChEBI" id="CHEBI:15377"/>
        <dbReference type="ChEBI" id="CHEBI:15378"/>
        <dbReference type="ChEBI" id="CHEBI:30616"/>
        <dbReference type="ChEBI" id="CHEBI:43474"/>
        <dbReference type="ChEBI" id="CHEBI:456216"/>
        <dbReference type="EC" id="5.6.2.4"/>
    </reaction>
</comment>
<keyword evidence="10" id="KW-0413">Isomerase</keyword>
<dbReference type="GO" id="GO:0004527">
    <property type="term" value="F:exonuclease activity"/>
    <property type="evidence" value="ECO:0007669"/>
    <property type="project" value="UniProtKB-KW"/>
</dbReference>
<dbReference type="SUPFAM" id="SSF52540">
    <property type="entry name" value="P-loop containing nucleoside triphosphate hydrolases"/>
    <property type="match status" value="1"/>
</dbReference>
<dbReference type="InterPro" id="IPR027417">
    <property type="entry name" value="P-loop_NTPase"/>
</dbReference>
<evidence type="ECO:0000256" key="9">
    <source>
        <dbReference type="ARBA" id="ARBA00023204"/>
    </source>
</evidence>
<dbReference type="GO" id="GO:0043138">
    <property type="term" value="F:3'-5' DNA helicase activity"/>
    <property type="evidence" value="ECO:0007669"/>
    <property type="project" value="UniProtKB-EC"/>
</dbReference>
<dbReference type="Gene3D" id="3.40.50.300">
    <property type="entry name" value="P-loop containing nucleotide triphosphate hydrolases"/>
    <property type="match status" value="3"/>
</dbReference>
<keyword evidence="1" id="KW-0540">Nuclease</keyword>
<evidence type="ECO:0000313" key="18">
    <source>
        <dbReference type="EMBL" id="KPJ62958.1"/>
    </source>
</evidence>
<gene>
    <name evidence="18" type="ORF">AMK68_04300</name>
</gene>
<evidence type="ECO:0000256" key="14">
    <source>
        <dbReference type="PROSITE-ProRule" id="PRU00560"/>
    </source>
</evidence>
<dbReference type="SUPFAM" id="SSF52980">
    <property type="entry name" value="Restriction endonuclease-like"/>
    <property type="match status" value="1"/>
</dbReference>
<evidence type="ECO:0000256" key="11">
    <source>
        <dbReference type="ARBA" id="ARBA00034617"/>
    </source>
</evidence>
<feature type="domain" description="UvrD-like helicase C-terminal" evidence="17">
    <location>
        <begin position="188"/>
        <end position="479"/>
    </location>
</feature>
<proteinExistence type="predicted"/>
<dbReference type="Pfam" id="PF12705">
    <property type="entry name" value="PDDEXK_1"/>
    <property type="match status" value="1"/>
</dbReference>
<sequence>SAIDKRGDQETKRLVEELRTAADSVTRVIIDSLAADHLAALQALLASLERRYRQRKDASGALDYDDLLIVTRDLLADDSPTARWRRRAMKFILMDEFQDTNRLQMEVIDAIRRPQPGNLFVVGDAKQSIFGFNDADVGVFLERREAMENEGTGTVIPMVENFRSRPELIGFVDQVCARVWEEDEDFEFEALKAAGEFAKGSLAAPRVEVIAVPTDGASADEVRQEEARLLALRIRQLVGEQGEAPMRLTRADHRRDLSYGDILILFRATTAVPIYERALFDAGVPYYVVSGRGFYATPEVQNLASLLRVVHQPLDDYALAAVLRSPLCEVSDDTLYWLAAAGGDRHRYGRLWRALADAESIAEIDHEQRARLIRLRELIHSLQAMAPAAPLSRMIDRAVEDTDYAAKMLAQHSGKRRYANVRKLTEVAQQVEGSTGFGLGEFLDYLSSLAVLAERETEAPTEAERADVVRLMTIHMAKGLEAPVVAVADLGREIRPRPGRFLIDQERRLAIRLRNPLTEEWLPTAAHVRAAEQLAQRERAECKRLFYVALTRAEERLILTGGFDFKERKSDGSYRDLARWSEWLEKALGLGAPCEQERHLDLTPDRSVTVSVRSGVSGPPPDRSRHRHFRDRHRNQVEAGEPVPRISAQAAAAAEQAADRARWRLPPPAGPPRRLSVTALLDYEICPQLYRLRHVLGVHEGPGSEQGPPARRLGALAHEALARYDFAAAADGDTAVERLDCDDETQRRIAAMIDRLREIPVFRLVRGAAERYPEIGFELAAEGTIIRGILDLLYRSPGENWTVLDYKTGELSDAARYDLQVAIYAHAVAQITGDRPTRVMLVPLSGGEVYDKAVDDALLESARADIARLVAGIAQARFDGRAGEQCAWCPYAGRFCAG</sequence>
<evidence type="ECO:0000259" key="17">
    <source>
        <dbReference type="PROSITE" id="PS51217"/>
    </source>
</evidence>
<dbReference type="Gene3D" id="3.90.320.10">
    <property type="match status" value="1"/>
</dbReference>
<feature type="compositionally biased region" description="Low complexity" evidence="15">
    <location>
        <begin position="606"/>
        <end position="617"/>
    </location>
</feature>
<keyword evidence="9" id="KW-0234">DNA repair</keyword>
<accession>A0A0S7XKG7</accession>
<evidence type="ECO:0000256" key="10">
    <source>
        <dbReference type="ARBA" id="ARBA00023235"/>
    </source>
</evidence>
<dbReference type="InterPro" id="IPR000212">
    <property type="entry name" value="DNA_helicase_UvrD/REP"/>
</dbReference>
<evidence type="ECO:0000256" key="2">
    <source>
        <dbReference type="ARBA" id="ARBA00022741"/>
    </source>
</evidence>
<dbReference type="GO" id="GO:0033202">
    <property type="term" value="C:DNA helicase complex"/>
    <property type="evidence" value="ECO:0007669"/>
    <property type="project" value="TreeGrafter"/>
</dbReference>
<keyword evidence="7 14" id="KW-0067">ATP-binding</keyword>
<feature type="domain" description="UvrD-like helicase ATP-binding" evidence="16">
    <location>
        <begin position="1"/>
        <end position="165"/>
    </location>
</feature>
<dbReference type="EC" id="5.6.2.4" evidence="12"/>
<dbReference type="InterPro" id="IPR014016">
    <property type="entry name" value="UvrD-like_ATP-bd"/>
</dbReference>
<name>A0A0S7XKG7_9BACT</name>
<evidence type="ECO:0000256" key="8">
    <source>
        <dbReference type="ARBA" id="ARBA00023125"/>
    </source>
</evidence>
<evidence type="ECO:0000256" key="12">
    <source>
        <dbReference type="ARBA" id="ARBA00034808"/>
    </source>
</evidence>
<dbReference type="PATRIC" id="fig|1704032.3.peg.711"/>
<reference evidence="18 19" key="1">
    <citation type="journal article" date="2015" name="Microbiome">
        <title>Genomic resolution of linkages in carbon, nitrogen, and sulfur cycling among widespread estuary sediment bacteria.</title>
        <authorList>
            <person name="Baker B.J."/>
            <person name="Lazar C.S."/>
            <person name="Teske A.P."/>
            <person name="Dick G.J."/>
        </authorList>
    </citation>
    <scope>NUCLEOTIDE SEQUENCE [LARGE SCALE GENOMIC DNA]</scope>
    <source>
        <strain evidence="18">DG_56</strain>
    </source>
</reference>
<dbReference type="EMBL" id="LIZY01000096">
    <property type="protein sequence ID" value="KPJ62958.1"/>
    <property type="molecule type" value="Genomic_DNA"/>
</dbReference>
<dbReference type="GO" id="GO:0005524">
    <property type="term" value="F:ATP binding"/>
    <property type="evidence" value="ECO:0007669"/>
    <property type="project" value="UniProtKB-UniRule"/>
</dbReference>
<feature type="non-terminal residue" evidence="18">
    <location>
        <position position="1"/>
    </location>
</feature>
<dbReference type="Proteomes" id="UP000052020">
    <property type="component" value="Unassembled WGS sequence"/>
</dbReference>
<evidence type="ECO:0000259" key="16">
    <source>
        <dbReference type="PROSITE" id="PS51198"/>
    </source>
</evidence>
<keyword evidence="6" id="KW-0269">Exonuclease</keyword>
<comment type="catalytic activity">
    <reaction evidence="11">
        <text>Couples ATP hydrolysis with the unwinding of duplex DNA by translocating in the 3'-5' direction.</text>
        <dbReference type="EC" id="5.6.2.4"/>
    </reaction>
</comment>